<dbReference type="OMA" id="IYCYIRI"/>
<dbReference type="GeneID" id="115547952"/>
<dbReference type="GO" id="GO:0060326">
    <property type="term" value="P:cell chemotaxis"/>
    <property type="evidence" value="ECO:0007669"/>
    <property type="project" value="TreeGrafter"/>
</dbReference>
<dbReference type="GO" id="GO:0006955">
    <property type="term" value="P:immune response"/>
    <property type="evidence" value="ECO:0007669"/>
    <property type="project" value="TreeGrafter"/>
</dbReference>
<dbReference type="Gene3D" id="1.20.1070.10">
    <property type="entry name" value="Rhodopsin 7-helix transmembrane proteins"/>
    <property type="match status" value="1"/>
</dbReference>
<dbReference type="GO" id="GO:0007204">
    <property type="term" value="P:positive regulation of cytosolic calcium ion concentration"/>
    <property type="evidence" value="ECO:0007669"/>
    <property type="project" value="TreeGrafter"/>
</dbReference>
<evidence type="ECO:0000313" key="12">
    <source>
        <dbReference type="Proteomes" id="UP000694546"/>
    </source>
</evidence>
<dbReference type="PROSITE" id="PS50262">
    <property type="entry name" value="G_PROTEIN_RECEP_F1_2"/>
    <property type="match status" value="1"/>
</dbReference>
<reference evidence="11" key="1">
    <citation type="submission" date="2019-07" db="EMBL/GenBank/DDBJ databases">
        <authorList>
            <consortium name="Wellcome Sanger Institute Data Sharing"/>
        </authorList>
    </citation>
    <scope>NUCLEOTIDE SEQUENCE [LARGE SCALE GENOMIC DNA]</scope>
</reference>
<feature type="transmembrane region" description="Helical" evidence="9">
    <location>
        <begin position="74"/>
        <end position="95"/>
    </location>
</feature>
<dbReference type="RefSeq" id="XP_030218373.1">
    <property type="nucleotide sequence ID" value="XM_030362513.1"/>
</dbReference>
<dbReference type="InterPro" id="IPR000355">
    <property type="entry name" value="Chemokine_rcpt"/>
</dbReference>
<comment type="subcellular location">
    <subcellularLocation>
        <location evidence="1">Cell membrane</location>
        <topology evidence="1">Multi-pass membrane protein</topology>
    </subcellularLocation>
</comment>
<dbReference type="GO" id="GO:0019722">
    <property type="term" value="P:calcium-mediated signaling"/>
    <property type="evidence" value="ECO:0007669"/>
    <property type="project" value="TreeGrafter"/>
</dbReference>
<dbReference type="PRINTS" id="PR00657">
    <property type="entry name" value="CCCHEMOKINER"/>
</dbReference>
<keyword evidence="3 9" id="KW-0812">Transmembrane</keyword>
<dbReference type="GO" id="GO:0009897">
    <property type="term" value="C:external side of plasma membrane"/>
    <property type="evidence" value="ECO:0007669"/>
    <property type="project" value="TreeGrafter"/>
</dbReference>
<keyword evidence="12" id="KW-1185">Reference proteome</keyword>
<dbReference type="Pfam" id="PF00001">
    <property type="entry name" value="7tm_1"/>
    <property type="match status" value="1"/>
</dbReference>
<accession>A0A8C5BZ59</accession>
<reference evidence="11" key="2">
    <citation type="submission" date="2025-08" db="UniProtKB">
        <authorList>
            <consortium name="Ensembl"/>
        </authorList>
    </citation>
    <scope>IDENTIFICATION</scope>
</reference>
<reference evidence="11" key="3">
    <citation type="submission" date="2025-09" db="UniProtKB">
        <authorList>
            <consortium name="Ensembl"/>
        </authorList>
    </citation>
    <scope>IDENTIFICATION</scope>
</reference>
<feature type="transmembrane region" description="Helical" evidence="9">
    <location>
        <begin position="295"/>
        <end position="311"/>
    </location>
</feature>
<keyword evidence="6 9" id="KW-0472">Membrane</keyword>
<feature type="transmembrane region" description="Helical" evidence="9">
    <location>
        <begin position="151"/>
        <end position="172"/>
    </location>
</feature>
<evidence type="ECO:0000256" key="5">
    <source>
        <dbReference type="ARBA" id="ARBA00023040"/>
    </source>
</evidence>
<keyword evidence="2" id="KW-1003">Cell membrane</keyword>
<protein>
    <submittedName>
        <fullName evidence="11">C-C chemokine receptor type 1-like</fullName>
    </submittedName>
</protein>
<feature type="transmembrane region" description="Helical" evidence="9">
    <location>
        <begin position="207"/>
        <end position="229"/>
    </location>
</feature>
<dbReference type="InterPro" id="IPR050119">
    <property type="entry name" value="CCR1-9-like"/>
</dbReference>
<dbReference type="GO" id="GO:0016493">
    <property type="term" value="F:C-C chemokine receptor activity"/>
    <property type="evidence" value="ECO:0007669"/>
    <property type="project" value="TreeGrafter"/>
</dbReference>
<evidence type="ECO:0000256" key="3">
    <source>
        <dbReference type="ARBA" id="ARBA00022692"/>
    </source>
</evidence>
<dbReference type="GO" id="GO:0019957">
    <property type="term" value="F:C-C chemokine binding"/>
    <property type="evidence" value="ECO:0007669"/>
    <property type="project" value="TreeGrafter"/>
</dbReference>
<dbReference type="InterPro" id="IPR000276">
    <property type="entry name" value="GPCR_Rhodpsn"/>
</dbReference>
<dbReference type="PRINTS" id="PR00237">
    <property type="entry name" value="GPCRRHODOPSN"/>
</dbReference>
<evidence type="ECO:0000259" key="10">
    <source>
        <dbReference type="PROSITE" id="PS50262"/>
    </source>
</evidence>
<keyword evidence="7" id="KW-0675">Receptor</keyword>
<evidence type="ECO:0000313" key="11">
    <source>
        <dbReference type="Ensembl" id="ENSGMOP00000053266.1"/>
    </source>
</evidence>
<keyword evidence="4 9" id="KW-1133">Transmembrane helix</keyword>
<dbReference type="InterPro" id="IPR017452">
    <property type="entry name" value="GPCR_Rhodpsn_7TM"/>
</dbReference>
<feature type="transmembrane region" description="Helical" evidence="9">
    <location>
        <begin position="41"/>
        <end position="62"/>
    </location>
</feature>
<feature type="transmembrane region" description="Helical" evidence="9">
    <location>
        <begin position="115"/>
        <end position="139"/>
    </location>
</feature>
<dbReference type="PANTHER" id="PTHR10489">
    <property type="entry name" value="CELL ADHESION MOLECULE"/>
    <property type="match status" value="1"/>
</dbReference>
<dbReference type="Proteomes" id="UP000694546">
    <property type="component" value="Chromosome 1"/>
</dbReference>
<evidence type="ECO:0000256" key="9">
    <source>
        <dbReference type="SAM" id="Phobius"/>
    </source>
</evidence>
<name>A0A8C5BZ59_GADMO</name>
<gene>
    <name evidence="11" type="primary">LOC115547952</name>
</gene>
<evidence type="ECO:0000256" key="1">
    <source>
        <dbReference type="ARBA" id="ARBA00004651"/>
    </source>
</evidence>
<dbReference type="GeneTree" id="ENSGT01110000267168"/>
<dbReference type="PANTHER" id="PTHR10489:SF922">
    <property type="entry name" value="C-C CHEMOKINE RECEPTOR FAMILY-LIKE-RELATED"/>
    <property type="match status" value="1"/>
</dbReference>
<evidence type="ECO:0000256" key="8">
    <source>
        <dbReference type="ARBA" id="ARBA00023224"/>
    </source>
</evidence>
<proteinExistence type="predicted"/>
<dbReference type="Ensembl" id="ENSGMOT00000059252.1">
    <property type="protein sequence ID" value="ENSGMOP00000053266.1"/>
    <property type="gene ID" value="ENSGMOG00000033896.1"/>
</dbReference>
<evidence type="ECO:0000256" key="4">
    <source>
        <dbReference type="ARBA" id="ARBA00022989"/>
    </source>
</evidence>
<feature type="transmembrane region" description="Helical" evidence="9">
    <location>
        <begin position="250"/>
        <end position="275"/>
    </location>
</feature>
<keyword evidence="8" id="KW-0807">Transducer</keyword>
<evidence type="ECO:0000256" key="7">
    <source>
        <dbReference type="ARBA" id="ARBA00023170"/>
    </source>
</evidence>
<feature type="domain" description="G-protein coupled receptors family 1 profile" evidence="10">
    <location>
        <begin position="53"/>
        <end position="308"/>
    </location>
</feature>
<evidence type="ECO:0000256" key="6">
    <source>
        <dbReference type="ARBA" id="ARBA00023136"/>
    </source>
</evidence>
<dbReference type="AlphaFoldDB" id="A0A8C5BZ59"/>
<dbReference type="OrthoDB" id="9876908at2759"/>
<dbReference type="SUPFAM" id="SSF81321">
    <property type="entry name" value="Family A G protein-coupled receptor-like"/>
    <property type="match status" value="1"/>
</dbReference>
<keyword evidence="5" id="KW-0297">G-protein coupled receptor</keyword>
<organism evidence="11 12">
    <name type="scientific">Gadus morhua</name>
    <name type="common">Atlantic cod</name>
    <dbReference type="NCBI Taxonomy" id="8049"/>
    <lineage>
        <taxon>Eukaryota</taxon>
        <taxon>Metazoa</taxon>
        <taxon>Chordata</taxon>
        <taxon>Craniata</taxon>
        <taxon>Vertebrata</taxon>
        <taxon>Euteleostomi</taxon>
        <taxon>Actinopterygii</taxon>
        <taxon>Neopterygii</taxon>
        <taxon>Teleostei</taxon>
        <taxon>Neoteleostei</taxon>
        <taxon>Acanthomorphata</taxon>
        <taxon>Zeiogadaria</taxon>
        <taxon>Gadariae</taxon>
        <taxon>Gadiformes</taxon>
        <taxon>Gadoidei</taxon>
        <taxon>Gadidae</taxon>
        <taxon>Gadus</taxon>
    </lineage>
</organism>
<evidence type="ECO:0000256" key="2">
    <source>
        <dbReference type="ARBA" id="ARBA00022475"/>
    </source>
</evidence>
<sequence>MNTTTPFYEWIYSLNTDDYSVGPVHMCEREDDNSLGAQLSVLYFLMFFLSLVGNGLVLLIIYRFEKLTTVTNIFLLNLVVSDLIFMSSLPFWGIYQQLSTWVFGTSMCKIVGSAYFLGFYSSILFLTLLTFDQHLAVVYSLVASRLRRQTYAIACCTGVWLLSCLACVKPIILYNVFTDLNNKQFCEEYPSNVMVNTFVDMSFLKAFWIYLQLFFFFFFPLAAIVYCYIRVTITVVSTRINAKFRTVRMIFFIVLIFFLCWTPYNVVLLMHYYFGGSTSCEKMQRLGYALQVTRNIAYLYFCISPILYSFVGRKFQNHLRQLLAKSLPCIK</sequence>